<reference evidence="7" key="1">
    <citation type="submission" date="2022-01" db="EMBL/GenBank/DDBJ databases">
        <title>Genome assemble of Metamasius hemipterus Nardonella endosymbiont.</title>
        <authorList>
            <person name="Palmieri L."/>
            <person name="Pavarini R."/>
            <person name="Sharma P."/>
        </authorList>
    </citation>
    <scope>NUCLEOTIDE SEQUENCE [LARGE SCALE GENOMIC DNA]</scope>
    <source>
        <strain evidence="7">NARMHE1</strain>
    </source>
</reference>
<evidence type="ECO:0000256" key="5">
    <source>
        <dbReference type="ARBA" id="ARBA00023146"/>
    </source>
</evidence>
<accession>A0ABT0TWA0</accession>
<evidence type="ECO:0000256" key="3">
    <source>
        <dbReference type="ARBA" id="ARBA00022840"/>
    </source>
</evidence>
<evidence type="ECO:0000256" key="1">
    <source>
        <dbReference type="ARBA" id="ARBA00022598"/>
    </source>
</evidence>
<dbReference type="Gene3D" id="3.40.50.620">
    <property type="entry name" value="HUPs"/>
    <property type="match status" value="1"/>
</dbReference>
<evidence type="ECO:0000256" key="2">
    <source>
        <dbReference type="ARBA" id="ARBA00022741"/>
    </source>
</evidence>
<dbReference type="InterPro" id="IPR014729">
    <property type="entry name" value="Rossmann-like_a/b/a_fold"/>
</dbReference>
<sequence length="58" mass="6956">MLQYVIIDFFIRFNKMQYNINFLLQFGFDHAGIATQLLIENNNLNEKNNNNLIKESFK</sequence>
<evidence type="ECO:0000313" key="8">
    <source>
        <dbReference type="Proteomes" id="UP001203831"/>
    </source>
</evidence>
<proteinExistence type="predicted"/>
<dbReference type="InterPro" id="IPR002300">
    <property type="entry name" value="aa-tRNA-synth_Ia"/>
</dbReference>
<evidence type="ECO:0000256" key="4">
    <source>
        <dbReference type="ARBA" id="ARBA00022917"/>
    </source>
</evidence>
<dbReference type="GO" id="GO:0016874">
    <property type="term" value="F:ligase activity"/>
    <property type="evidence" value="ECO:0007669"/>
    <property type="project" value="UniProtKB-KW"/>
</dbReference>
<keyword evidence="4" id="KW-0648">Protein biosynthesis</keyword>
<keyword evidence="8" id="KW-1185">Reference proteome</keyword>
<keyword evidence="3" id="KW-0067">ATP-binding</keyword>
<dbReference type="SUPFAM" id="SSF52374">
    <property type="entry name" value="Nucleotidylyl transferase"/>
    <property type="match status" value="1"/>
</dbReference>
<feature type="domain" description="Aminoacyl-tRNA synthetase class Ia" evidence="6">
    <location>
        <begin position="2"/>
        <end position="53"/>
    </location>
</feature>
<dbReference type="Proteomes" id="UP001203831">
    <property type="component" value="Unassembled WGS sequence"/>
</dbReference>
<protein>
    <submittedName>
        <fullName evidence="7">Class I tRNA ligase family protein</fullName>
    </submittedName>
</protein>
<keyword evidence="2" id="KW-0547">Nucleotide-binding</keyword>
<dbReference type="EMBL" id="JAKMAI010000006">
    <property type="protein sequence ID" value="MCM0158284.1"/>
    <property type="molecule type" value="Genomic_DNA"/>
</dbReference>
<gene>
    <name evidence="7" type="ORF">L7J86_00550</name>
</gene>
<organism evidence="7 8">
    <name type="scientific">endosymbiont of Metamasius hemipterus</name>
    <dbReference type="NCBI Taxonomy" id="204627"/>
    <lineage>
        <taxon>Bacteria</taxon>
        <taxon>Pseudomonadati</taxon>
        <taxon>Pseudomonadota</taxon>
        <taxon>Gammaproteobacteria</taxon>
        <taxon>Candidatus Nardonella</taxon>
    </lineage>
</organism>
<comment type="caution">
    <text evidence="7">The sequence shown here is derived from an EMBL/GenBank/DDBJ whole genome shotgun (WGS) entry which is preliminary data.</text>
</comment>
<evidence type="ECO:0000259" key="6">
    <source>
        <dbReference type="Pfam" id="PF00133"/>
    </source>
</evidence>
<evidence type="ECO:0000313" key="7">
    <source>
        <dbReference type="EMBL" id="MCM0158284.1"/>
    </source>
</evidence>
<dbReference type="Pfam" id="PF00133">
    <property type="entry name" value="tRNA-synt_1"/>
    <property type="match status" value="1"/>
</dbReference>
<keyword evidence="1 7" id="KW-0436">Ligase</keyword>
<keyword evidence="5" id="KW-0030">Aminoacyl-tRNA synthetase</keyword>
<name>A0ABT0TWA0_9GAMM</name>